<reference evidence="2 3" key="1">
    <citation type="journal article" date="2016" name="Nat. Commun.">
        <title>Thousands of microbial genomes shed light on interconnected biogeochemical processes in an aquifer system.</title>
        <authorList>
            <person name="Anantharaman K."/>
            <person name="Brown C.T."/>
            <person name="Hug L.A."/>
            <person name="Sharon I."/>
            <person name="Castelle C.J."/>
            <person name="Probst A.J."/>
            <person name="Thomas B.C."/>
            <person name="Singh A."/>
            <person name="Wilkins M.J."/>
            <person name="Karaoz U."/>
            <person name="Brodie E.L."/>
            <person name="Williams K.H."/>
            <person name="Hubbard S.S."/>
            <person name="Banfield J.F."/>
        </authorList>
    </citation>
    <scope>NUCLEOTIDE SEQUENCE [LARGE SCALE GENOMIC DNA]</scope>
</reference>
<comment type="caution">
    <text evidence="2">The sequence shown here is derived from an EMBL/GenBank/DDBJ whole genome shotgun (WGS) entry which is preliminary data.</text>
</comment>
<gene>
    <name evidence="2" type="ORF">A2257_02510</name>
</gene>
<feature type="transmembrane region" description="Helical" evidence="1">
    <location>
        <begin position="7"/>
        <end position="26"/>
    </location>
</feature>
<keyword evidence="1" id="KW-0812">Transmembrane</keyword>
<proteinExistence type="predicted"/>
<dbReference type="AlphaFoldDB" id="A0A1F5S4M7"/>
<protein>
    <submittedName>
        <fullName evidence="2">Uncharacterized protein</fullName>
    </submittedName>
</protein>
<sequence length="167" mass="18920">MKPKTSKIILAVLILAIVGIGVIYYWQNFRQQDYVQPATTTYTNEKWNFSLEIPEGYFVSDHESFLYVVKKEAPGKESLPEISLNIKQYDITTTNTAPTADLGMEESIIINGISGKKSFGSYSVYPAANACPIYRLHQDGTIYEFSLYECLDSDIFEKVVNSFKITK</sequence>
<keyword evidence="1" id="KW-0472">Membrane</keyword>
<organism evidence="2 3">
    <name type="scientific">Candidatus Falkowbacteria bacterium RIFOXYA2_FULL_38_12</name>
    <dbReference type="NCBI Taxonomy" id="1797993"/>
    <lineage>
        <taxon>Bacteria</taxon>
        <taxon>Candidatus Falkowiibacteriota</taxon>
    </lineage>
</organism>
<dbReference type="Proteomes" id="UP000177407">
    <property type="component" value="Unassembled WGS sequence"/>
</dbReference>
<evidence type="ECO:0000256" key="1">
    <source>
        <dbReference type="SAM" id="Phobius"/>
    </source>
</evidence>
<keyword evidence="1" id="KW-1133">Transmembrane helix</keyword>
<dbReference type="EMBL" id="MFGA01000002">
    <property type="protein sequence ID" value="OGF21645.1"/>
    <property type="molecule type" value="Genomic_DNA"/>
</dbReference>
<accession>A0A1F5S4M7</accession>
<name>A0A1F5S4M7_9BACT</name>
<evidence type="ECO:0000313" key="3">
    <source>
        <dbReference type="Proteomes" id="UP000177407"/>
    </source>
</evidence>
<evidence type="ECO:0000313" key="2">
    <source>
        <dbReference type="EMBL" id="OGF21645.1"/>
    </source>
</evidence>